<dbReference type="Proteomes" id="UP000182412">
    <property type="component" value="Unassembled WGS sequence"/>
</dbReference>
<evidence type="ECO:0000256" key="1">
    <source>
        <dbReference type="SAM" id="MobiDB-lite"/>
    </source>
</evidence>
<evidence type="ECO:0000313" key="3">
    <source>
        <dbReference type="Proteomes" id="UP000182412"/>
    </source>
</evidence>
<dbReference type="OrthoDB" id="1665366at2"/>
<gene>
    <name evidence="2" type="ORF">SAMN05216366_1623</name>
</gene>
<proteinExistence type="predicted"/>
<protein>
    <submittedName>
        <fullName evidence="2">Uncharacterized protein</fullName>
    </submittedName>
</protein>
<dbReference type="RefSeq" id="WP_074573670.1">
    <property type="nucleotide sequence ID" value="NZ_FNJQ01000062.1"/>
</dbReference>
<accession>A0A1H0VN74</accession>
<evidence type="ECO:0000313" key="2">
    <source>
        <dbReference type="EMBL" id="SDP79675.1"/>
    </source>
</evidence>
<dbReference type="EMBL" id="FNJQ01000062">
    <property type="protein sequence ID" value="SDP79675.1"/>
    <property type="molecule type" value="Genomic_DNA"/>
</dbReference>
<name>A0A1H0VN74_SELRU</name>
<dbReference type="AlphaFoldDB" id="A0A1H0VN74"/>
<sequence>MLSTKAEKLLQALQKRGGGSIDEYFLRDDTGLSHGSIVAGQKPAPVTNPPAPDDSPVTEPAGDPPAKKADTEGTASFLRGDGTYTVYSHEYESEDTYQTKMTEDGFIVN</sequence>
<reference evidence="2 3" key="1">
    <citation type="submission" date="2016-10" db="EMBL/GenBank/DDBJ databases">
        <authorList>
            <person name="de Groot N.N."/>
        </authorList>
    </citation>
    <scope>NUCLEOTIDE SEQUENCE [LARGE SCALE GENOMIC DNA]</scope>
    <source>
        <strain evidence="2 3">S137</strain>
    </source>
</reference>
<organism evidence="2 3">
    <name type="scientific">Selenomonas ruminantium</name>
    <dbReference type="NCBI Taxonomy" id="971"/>
    <lineage>
        <taxon>Bacteria</taxon>
        <taxon>Bacillati</taxon>
        <taxon>Bacillota</taxon>
        <taxon>Negativicutes</taxon>
        <taxon>Selenomonadales</taxon>
        <taxon>Selenomonadaceae</taxon>
        <taxon>Selenomonas</taxon>
    </lineage>
</organism>
<feature type="region of interest" description="Disordered" evidence="1">
    <location>
        <begin position="33"/>
        <end position="80"/>
    </location>
</feature>